<organism evidence="1 2">
    <name type="scientific">Aegilops tauschii subsp. strangulata</name>
    <name type="common">Goatgrass</name>
    <dbReference type="NCBI Taxonomy" id="200361"/>
    <lineage>
        <taxon>Eukaryota</taxon>
        <taxon>Viridiplantae</taxon>
        <taxon>Streptophyta</taxon>
        <taxon>Embryophyta</taxon>
        <taxon>Tracheophyta</taxon>
        <taxon>Spermatophyta</taxon>
        <taxon>Magnoliopsida</taxon>
        <taxon>Liliopsida</taxon>
        <taxon>Poales</taxon>
        <taxon>Poaceae</taxon>
        <taxon>BOP clade</taxon>
        <taxon>Pooideae</taxon>
        <taxon>Triticodae</taxon>
        <taxon>Triticeae</taxon>
        <taxon>Triticinae</taxon>
        <taxon>Aegilops</taxon>
    </lineage>
</organism>
<protein>
    <submittedName>
        <fullName evidence="1">Uncharacterized protein</fullName>
    </submittedName>
</protein>
<dbReference type="EnsemblPlants" id="AET1Gv20058900.1">
    <property type="protein sequence ID" value="AET1Gv20058900.1"/>
    <property type="gene ID" value="AET1Gv20058900"/>
</dbReference>
<dbReference type="AlphaFoldDB" id="A0A452XLU5"/>
<proteinExistence type="predicted"/>
<dbReference type="Proteomes" id="UP000015105">
    <property type="component" value="Chromosome 1D"/>
</dbReference>
<name>A0A452XLU5_AEGTS</name>
<reference evidence="2" key="1">
    <citation type="journal article" date="2014" name="Science">
        <title>Ancient hybridizations among the ancestral genomes of bread wheat.</title>
        <authorList>
            <consortium name="International Wheat Genome Sequencing Consortium,"/>
            <person name="Marcussen T."/>
            <person name="Sandve S.R."/>
            <person name="Heier L."/>
            <person name="Spannagl M."/>
            <person name="Pfeifer M."/>
            <person name="Jakobsen K.S."/>
            <person name="Wulff B.B."/>
            <person name="Steuernagel B."/>
            <person name="Mayer K.F."/>
            <person name="Olsen O.A."/>
        </authorList>
    </citation>
    <scope>NUCLEOTIDE SEQUENCE [LARGE SCALE GENOMIC DNA]</scope>
    <source>
        <strain evidence="2">cv. AL8/78</strain>
    </source>
</reference>
<accession>A0A452XLU5</accession>
<reference evidence="1" key="4">
    <citation type="submission" date="2019-03" db="UniProtKB">
        <authorList>
            <consortium name="EnsemblPlants"/>
        </authorList>
    </citation>
    <scope>IDENTIFICATION</scope>
</reference>
<evidence type="ECO:0000313" key="2">
    <source>
        <dbReference type="Proteomes" id="UP000015105"/>
    </source>
</evidence>
<evidence type="ECO:0000313" key="1">
    <source>
        <dbReference type="EnsemblPlants" id="AET1Gv20058900.1"/>
    </source>
</evidence>
<reference evidence="1" key="3">
    <citation type="journal article" date="2017" name="Nature">
        <title>Genome sequence of the progenitor of the wheat D genome Aegilops tauschii.</title>
        <authorList>
            <person name="Luo M.C."/>
            <person name="Gu Y.Q."/>
            <person name="Puiu D."/>
            <person name="Wang H."/>
            <person name="Twardziok S.O."/>
            <person name="Deal K.R."/>
            <person name="Huo N."/>
            <person name="Zhu T."/>
            <person name="Wang L."/>
            <person name="Wang Y."/>
            <person name="McGuire P.E."/>
            <person name="Liu S."/>
            <person name="Long H."/>
            <person name="Ramasamy R.K."/>
            <person name="Rodriguez J.C."/>
            <person name="Van S.L."/>
            <person name="Yuan L."/>
            <person name="Wang Z."/>
            <person name="Xia Z."/>
            <person name="Xiao L."/>
            <person name="Anderson O.D."/>
            <person name="Ouyang S."/>
            <person name="Liang Y."/>
            <person name="Zimin A.V."/>
            <person name="Pertea G."/>
            <person name="Qi P."/>
            <person name="Bennetzen J.L."/>
            <person name="Dai X."/>
            <person name="Dawson M.W."/>
            <person name="Muller H.G."/>
            <person name="Kugler K."/>
            <person name="Rivarola-Duarte L."/>
            <person name="Spannagl M."/>
            <person name="Mayer K.F.X."/>
            <person name="Lu F.H."/>
            <person name="Bevan M.W."/>
            <person name="Leroy P."/>
            <person name="Li P."/>
            <person name="You F.M."/>
            <person name="Sun Q."/>
            <person name="Liu Z."/>
            <person name="Lyons E."/>
            <person name="Wicker T."/>
            <person name="Salzberg S.L."/>
            <person name="Devos K.M."/>
            <person name="Dvorak J."/>
        </authorList>
    </citation>
    <scope>NUCLEOTIDE SEQUENCE [LARGE SCALE GENOMIC DNA]</scope>
    <source>
        <strain evidence="1">cv. AL8/78</strain>
    </source>
</reference>
<dbReference type="STRING" id="200361.A0A452XLU5"/>
<keyword evidence="2" id="KW-1185">Reference proteome</keyword>
<dbReference type="Gramene" id="AET1Gv20058900.1">
    <property type="protein sequence ID" value="AET1Gv20058900.1"/>
    <property type="gene ID" value="AET1Gv20058900"/>
</dbReference>
<reference evidence="1" key="5">
    <citation type="journal article" date="2021" name="G3 (Bethesda)">
        <title>Aegilops tauschii genome assembly Aet v5.0 features greater sequence contiguity and improved annotation.</title>
        <authorList>
            <person name="Wang L."/>
            <person name="Zhu T."/>
            <person name="Rodriguez J.C."/>
            <person name="Deal K.R."/>
            <person name="Dubcovsky J."/>
            <person name="McGuire P.E."/>
            <person name="Lux T."/>
            <person name="Spannagl M."/>
            <person name="Mayer K.F.X."/>
            <person name="Baldrich P."/>
            <person name="Meyers B.C."/>
            <person name="Huo N."/>
            <person name="Gu Y.Q."/>
            <person name="Zhou H."/>
            <person name="Devos K.M."/>
            <person name="Bennetzen J.L."/>
            <person name="Unver T."/>
            <person name="Budak H."/>
            <person name="Gulick P.J."/>
            <person name="Galiba G."/>
            <person name="Kalapos B."/>
            <person name="Nelson D.R."/>
            <person name="Li P."/>
            <person name="You F.M."/>
            <person name="Luo M.C."/>
            <person name="Dvorak J."/>
        </authorList>
    </citation>
    <scope>NUCLEOTIDE SEQUENCE [LARGE SCALE GENOMIC DNA]</scope>
    <source>
        <strain evidence="1">cv. AL8/78</strain>
    </source>
</reference>
<reference evidence="2" key="2">
    <citation type="journal article" date="2017" name="Nat. Plants">
        <title>The Aegilops tauschii genome reveals multiple impacts of transposons.</title>
        <authorList>
            <person name="Zhao G."/>
            <person name="Zou C."/>
            <person name="Li K."/>
            <person name="Wang K."/>
            <person name="Li T."/>
            <person name="Gao L."/>
            <person name="Zhang X."/>
            <person name="Wang H."/>
            <person name="Yang Z."/>
            <person name="Liu X."/>
            <person name="Jiang W."/>
            <person name="Mao L."/>
            <person name="Kong X."/>
            <person name="Jiao Y."/>
            <person name="Jia J."/>
        </authorList>
    </citation>
    <scope>NUCLEOTIDE SEQUENCE [LARGE SCALE GENOMIC DNA]</scope>
    <source>
        <strain evidence="2">cv. AL8/78</strain>
    </source>
</reference>
<sequence>METISRYFKQVFFAIGELRGEMIRRPSGQTPPKMRGSPRWYPYFKDCIGAI</sequence>